<organism evidence="1">
    <name type="scientific">Rhizophora mucronata</name>
    <name type="common">Asiatic mangrove</name>
    <dbReference type="NCBI Taxonomy" id="61149"/>
    <lineage>
        <taxon>Eukaryota</taxon>
        <taxon>Viridiplantae</taxon>
        <taxon>Streptophyta</taxon>
        <taxon>Embryophyta</taxon>
        <taxon>Tracheophyta</taxon>
        <taxon>Spermatophyta</taxon>
        <taxon>Magnoliopsida</taxon>
        <taxon>eudicotyledons</taxon>
        <taxon>Gunneridae</taxon>
        <taxon>Pentapetalae</taxon>
        <taxon>rosids</taxon>
        <taxon>fabids</taxon>
        <taxon>Malpighiales</taxon>
        <taxon>Rhizophoraceae</taxon>
        <taxon>Rhizophora</taxon>
    </lineage>
</organism>
<reference evidence="1" key="1">
    <citation type="submission" date="2018-02" db="EMBL/GenBank/DDBJ databases">
        <title>Rhizophora mucronata_Transcriptome.</title>
        <authorList>
            <person name="Meera S.P."/>
            <person name="Sreeshan A."/>
            <person name="Augustine A."/>
        </authorList>
    </citation>
    <scope>NUCLEOTIDE SEQUENCE</scope>
    <source>
        <tissue evidence="1">Leaf</tissue>
    </source>
</reference>
<protein>
    <submittedName>
        <fullName evidence="1">Uncharacterized protein</fullName>
    </submittedName>
</protein>
<name>A0A2P2PMF7_RHIMU</name>
<proteinExistence type="predicted"/>
<accession>A0A2P2PMF7</accession>
<dbReference type="AlphaFoldDB" id="A0A2P2PMF7"/>
<sequence length="31" mass="3443">MTDSQLCKAGGDQVRRPSDTAYHGNLYLCKN</sequence>
<dbReference type="EMBL" id="GGEC01075438">
    <property type="protein sequence ID" value="MBX55922.1"/>
    <property type="molecule type" value="Transcribed_RNA"/>
</dbReference>
<evidence type="ECO:0000313" key="1">
    <source>
        <dbReference type="EMBL" id="MBX55922.1"/>
    </source>
</evidence>